<dbReference type="SUPFAM" id="SSF47592">
    <property type="entry name" value="SWIB/MDM2 domain"/>
    <property type="match status" value="1"/>
</dbReference>
<dbReference type="InterPro" id="IPR000571">
    <property type="entry name" value="Znf_CCCH"/>
</dbReference>
<dbReference type="SUPFAM" id="SSF159042">
    <property type="entry name" value="Plus3-like"/>
    <property type="match status" value="1"/>
</dbReference>
<comment type="caution">
    <text evidence="7">The sequence shown here is derived from an EMBL/GenBank/DDBJ whole genome shotgun (WGS) entry which is preliminary data.</text>
</comment>
<protein>
    <submittedName>
        <fullName evidence="7">Zinc finger CCCH domain-containing protein 19</fullName>
    </submittedName>
</protein>
<dbReference type="OrthoDB" id="6415790at2759"/>
<feature type="compositionally biased region" description="Polar residues" evidence="2">
    <location>
        <begin position="957"/>
        <end position="969"/>
    </location>
</feature>
<dbReference type="Gene3D" id="3.90.70.200">
    <property type="entry name" value="Plus-3 domain"/>
    <property type="match status" value="1"/>
</dbReference>
<feature type="region of interest" description="Disordered" evidence="2">
    <location>
        <begin position="105"/>
        <end position="132"/>
    </location>
</feature>
<dbReference type="InterPro" id="IPR036128">
    <property type="entry name" value="Plus3-like_sf"/>
</dbReference>
<keyword evidence="1" id="KW-0863">Zinc-finger</keyword>
<dbReference type="PROSITE" id="PS51925">
    <property type="entry name" value="SWIB_MDM2"/>
    <property type="match status" value="1"/>
</dbReference>
<feature type="region of interest" description="Disordered" evidence="2">
    <location>
        <begin position="1252"/>
        <end position="1361"/>
    </location>
</feature>
<dbReference type="Proteomes" id="UP000797356">
    <property type="component" value="Chromosome 7"/>
</dbReference>
<dbReference type="PANTHER" id="PTHR46695">
    <property type="entry name" value="ZINC FINGER CCCH DOMAIN-CONTAINING PROTEIN 44-RELATED"/>
    <property type="match status" value="1"/>
</dbReference>
<feature type="compositionally biased region" description="Basic and acidic residues" evidence="2">
    <location>
        <begin position="580"/>
        <end position="593"/>
    </location>
</feature>
<feature type="compositionally biased region" description="Gly residues" evidence="2">
    <location>
        <begin position="941"/>
        <end position="951"/>
    </location>
</feature>
<dbReference type="InterPro" id="IPR036885">
    <property type="entry name" value="SWIB_MDM2_dom_sf"/>
</dbReference>
<feature type="compositionally biased region" description="Polar residues" evidence="2">
    <location>
        <begin position="1270"/>
        <end position="1294"/>
    </location>
</feature>
<feature type="domain" description="GYF" evidence="4">
    <location>
        <begin position="741"/>
        <end position="793"/>
    </location>
</feature>
<dbReference type="CDD" id="cd10567">
    <property type="entry name" value="SWIB-MDM2_like"/>
    <property type="match status" value="1"/>
</dbReference>
<dbReference type="SMART" id="SM00719">
    <property type="entry name" value="Plus3"/>
    <property type="match status" value="1"/>
</dbReference>
<dbReference type="Pfam" id="PF02201">
    <property type="entry name" value="SWIB"/>
    <property type="match status" value="1"/>
</dbReference>
<feature type="compositionally biased region" description="Polar residues" evidence="2">
    <location>
        <begin position="632"/>
        <end position="641"/>
    </location>
</feature>
<evidence type="ECO:0000313" key="7">
    <source>
        <dbReference type="EMBL" id="KAG1354510.1"/>
    </source>
</evidence>
<sequence>MDGEEDELLDVRTLDQIGVEPPPPPPPENEEATFPHWEDEGEGGASTIRATELDDSQLLFSPSAGPSPLTGDEEEASAFDPAAPGDSAVGEEALKMGAAIADPRAEAANQGIGKRKRGRPPKAQGGGRPLPAKRKEEEEVCFICFDGGVVQRCITRHVSTGMMPSFAREDGGIVAGVDFNDRNSWEYLFKEYWLDQKRKLVLTLEELKIAKNLWKGSGVSAYNGESSDELYNANDDQEDSSESSSGYHDGSISSRKKVRKHRNTVDDESSAKEVDGEMTSMPEYPEWASQELLEFVVHMKNGDKSVLTQFDVQALLLEYIKRNNLRDPRKKSQIVCDQRLQKLFGKARVGHFEMLKLLESHFLIKEASQADADDNQAVVIDPDSGQVDAEGYSDTTARMILDKRRKGRKKIEEREPQTNLDDYAAVDVHNINLIYLRRNLIEDLIDDIDTFNEKVVGSFVRIRIPGTGQRQDIYRLVQVVGKFFFQLRTQMFAEKYKIGKKTTDIALQILNLDKTEVATIDIISNQDFTEEECKRLRQSIKCGLISRLTVGDVQRKARVLQAVRVDDILSTPEERMRRLNEIPEIHVDPHMDPDYESAEEEVDDKKGDKYGRLRESLSRRRGRDLFPPGRASGSNYNGTGASKSSSSLNRGSRTEDAQDKLDAYSGGDRTNELSWNQGKDGQWTKSWGMPNTQTSVTGLEAGIWNNNQLATKPGSTHGVASETSASVPSKLSVPSNGNENDKVWHYQDPAGIVQGPFSMVQLRKWNKFFPPDLRIWLTTEKQENSVLLTDALKSQNDLPQQDTQHNSYLQPANLAGPMGNRNSKYEGGWRGANNSTWVGTQNGSNWSVSQNNATLSTAGNTLANADRWVTQSANLSALEMEAVKGNNAWFGQPSGQRSPRSTTPFSRNPYQQPLYQGGGDQGNAGLWNRGPDHEIAWNSGRPGGSRTGGPGYERQHSSWSILNQQSQRISGEPWKARPTNDSNLPAPTQQPSRTDWTSVQGSLHASASTAASIQPLSSGWGTTQGTGFGGAHKLPTVNPDGDRNVPNQSDGRGSWSVASASVPTVSRMADLGGAQVLETVDQFGDRPLSGQQKPTEANAPKILVNQSALFLKKKEIISSNDATVSGGPAMNKSQSFESDYPSPTPQCDRQEFSVDEPNESDPAKKWPQAHDSSASLSQGSDPDPASLAFRPLDAHAHLSPKVGNIQLLSRNSDGDVADKGIISEMQNLSAQKSFSEEQNKQPPLAGVEEKLVDPASSIKPTVESDALELTSAQRSETSSASKPVSELQEPNGSSIVPAPSGREVRFYGPDPIKFSDLEGAQDTTAGEWSLPSPTPGSRPSGWDIGADSTSGSSVDLARLPNPGWGTKAKDVPGWGGAPQLNVGTGPAQGSENRGWATAIQGHAHTGSGAPTQVNTNASAGWGTLGQVSNNANIDCGAQVQGNTNANLRWEPPAWGNSTCKSLGAPIQANSNTNTGWCAPEGNSNQFSGWGVPPTGNGNQNLGWGAQAPQVNRDASAGWGTGSNRSWNLPAGDPDSRGTQLMHHGDNYLEGGESRHGGGRSLRNRTQSASGGGSSRLPLRGEGPKGQGQRGVCRFHESGHCKKGASCNYLHP</sequence>
<evidence type="ECO:0000259" key="3">
    <source>
        <dbReference type="PROSITE" id="PS50103"/>
    </source>
</evidence>
<dbReference type="PANTHER" id="PTHR46695:SF4">
    <property type="entry name" value="ZINC FINGER CCCH DOMAIN-CONTAINING PROTEIN 44"/>
    <property type="match status" value="1"/>
</dbReference>
<evidence type="ECO:0000256" key="1">
    <source>
        <dbReference type="PROSITE-ProRule" id="PRU00723"/>
    </source>
</evidence>
<organism evidence="7 8">
    <name type="scientific">Cocos nucifera</name>
    <name type="common">Coconut palm</name>
    <dbReference type="NCBI Taxonomy" id="13894"/>
    <lineage>
        <taxon>Eukaryota</taxon>
        <taxon>Viridiplantae</taxon>
        <taxon>Streptophyta</taxon>
        <taxon>Embryophyta</taxon>
        <taxon>Tracheophyta</taxon>
        <taxon>Spermatophyta</taxon>
        <taxon>Magnoliopsida</taxon>
        <taxon>Liliopsida</taxon>
        <taxon>Arecaceae</taxon>
        <taxon>Arecoideae</taxon>
        <taxon>Cocoseae</taxon>
        <taxon>Attaleinae</taxon>
        <taxon>Cocos</taxon>
    </lineage>
</organism>
<keyword evidence="1" id="KW-0479">Metal-binding</keyword>
<dbReference type="InterPro" id="IPR035445">
    <property type="entry name" value="GYF-like_dom_sf"/>
</dbReference>
<dbReference type="Gene3D" id="3.30.1490.40">
    <property type="match status" value="1"/>
</dbReference>
<feature type="domain" description="DM2" evidence="6">
    <location>
        <begin position="281"/>
        <end position="364"/>
    </location>
</feature>
<evidence type="ECO:0000256" key="2">
    <source>
        <dbReference type="SAM" id="MobiDB-lite"/>
    </source>
</evidence>
<dbReference type="InterPro" id="IPR003169">
    <property type="entry name" value="GYF"/>
</dbReference>
<reference evidence="7" key="2">
    <citation type="submission" date="2019-07" db="EMBL/GenBank/DDBJ databases">
        <authorList>
            <person name="Yang Y."/>
            <person name="Bocs S."/>
            <person name="Baudouin L."/>
        </authorList>
    </citation>
    <scope>NUCLEOTIDE SEQUENCE</scope>
    <source>
        <tissue evidence="7">Spear leaf of Hainan Tall coconut</tissue>
    </source>
</reference>
<name>A0A8K0IEQ8_COCNU</name>
<feature type="region of interest" description="Disordered" evidence="2">
    <location>
        <begin position="1121"/>
        <end position="1188"/>
    </location>
</feature>
<feature type="zinc finger region" description="C3H1-type" evidence="1">
    <location>
        <begin position="1586"/>
        <end position="1611"/>
    </location>
</feature>
<evidence type="ECO:0000259" key="5">
    <source>
        <dbReference type="PROSITE" id="PS51360"/>
    </source>
</evidence>
<feature type="compositionally biased region" description="Polar residues" evidence="2">
    <location>
        <begin position="1170"/>
        <end position="1180"/>
    </location>
</feature>
<feature type="compositionally biased region" description="Basic and acidic residues" evidence="2">
    <location>
        <begin position="603"/>
        <end position="618"/>
    </location>
</feature>
<evidence type="ECO:0000259" key="6">
    <source>
        <dbReference type="PROSITE" id="PS51925"/>
    </source>
</evidence>
<feature type="compositionally biased region" description="Basic and acidic residues" evidence="2">
    <location>
        <begin position="1542"/>
        <end position="1555"/>
    </location>
</feature>
<dbReference type="PROSITE" id="PS50103">
    <property type="entry name" value="ZF_C3H1"/>
    <property type="match status" value="1"/>
</dbReference>
<proteinExistence type="predicted"/>
<dbReference type="SUPFAM" id="SSF55277">
    <property type="entry name" value="GYF domain"/>
    <property type="match status" value="1"/>
</dbReference>
<dbReference type="InterPro" id="IPR003121">
    <property type="entry name" value="SWIB_MDM2_domain"/>
</dbReference>
<accession>A0A8K0IEQ8</accession>
<dbReference type="FunFam" id="3.90.70.200:FF:000002">
    <property type="entry name" value="Zinc finger CCCH domain-containing protein 19"/>
    <property type="match status" value="1"/>
</dbReference>
<feature type="domain" description="C3H1-type" evidence="3">
    <location>
        <begin position="1586"/>
        <end position="1611"/>
    </location>
</feature>
<dbReference type="SMART" id="SM00444">
    <property type="entry name" value="GYF"/>
    <property type="match status" value="1"/>
</dbReference>
<feature type="region of interest" description="Disordered" evidence="2">
    <location>
        <begin position="1511"/>
        <end position="1590"/>
    </location>
</feature>
<dbReference type="Pfam" id="PF02213">
    <property type="entry name" value="GYF"/>
    <property type="match status" value="1"/>
</dbReference>
<dbReference type="InterPro" id="IPR004343">
    <property type="entry name" value="Plus-3_dom"/>
</dbReference>
<dbReference type="PROSITE" id="PS51360">
    <property type="entry name" value="PLUS3"/>
    <property type="match status" value="1"/>
</dbReference>
<feature type="compositionally biased region" description="Basic and acidic residues" evidence="2">
    <location>
        <begin position="263"/>
        <end position="275"/>
    </location>
</feature>
<dbReference type="InterPro" id="IPR019835">
    <property type="entry name" value="SWIB_domain"/>
</dbReference>
<feature type="region of interest" description="Disordered" evidence="2">
    <location>
        <begin position="712"/>
        <end position="736"/>
    </location>
</feature>
<reference evidence="7" key="1">
    <citation type="journal article" date="2017" name="Gigascience">
        <title>The genome draft of coconut (Cocos nucifera).</title>
        <authorList>
            <person name="Xiao Y."/>
            <person name="Xu P."/>
            <person name="Fan H."/>
            <person name="Baudouin L."/>
            <person name="Xia W."/>
            <person name="Bocs S."/>
            <person name="Xu J."/>
            <person name="Li Q."/>
            <person name="Guo A."/>
            <person name="Zhou L."/>
            <person name="Li J."/>
            <person name="Wu Y."/>
            <person name="Ma Z."/>
            <person name="Armero A."/>
            <person name="Issali A.E."/>
            <person name="Liu N."/>
            <person name="Peng M."/>
            <person name="Yang Y."/>
        </authorList>
    </citation>
    <scope>NUCLEOTIDE SEQUENCE</scope>
    <source>
        <tissue evidence="7">Spear leaf of Hainan Tall coconut</tissue>
    </source>
</reference>
<feature type="region of interest" description="Disordered" evidence="2">
    <location>
        <begin position="226"/>
        <end position="279"/>
    </location>
</feature>
<evidence type="ECO:0000313" key="8">
    <source>
        <dbReference type="Proteomes" id="UP000797356"/>
    </source>
</evidence>
<feature type="compositionally biased region" description="Low complexity" evidence="2">
    <location>
        <begin position="242"/>
        <end position="253"/>
    </location>
</feature>
<feature type="region of interest" description="Disordered" evidence="2">
    <location>
        <begin position="887"/>
        <end position="1056"/>
    </location>
</feature>
<feature type="compositionally biased region" description="Polar residues" evidence="2">
    <location>
        <begin position="672"/>
        <end position="690"/>
    </location>
</feature>
<dbReference type="PROSITE" id="PS50829">
    <property type="entry name" value="GYF"/>
    <property type="match status" value="1"/>
</dbReference>
<dbReference type="Pfam" id="PF03126">
    <property type="entry name" value="Plus-3"/>
    <property type="match status" value="1"/>
</dbReference>
<dbReference type="GO" id="GO:0003677">
    <property type="term" value="F:DNA binding"/>
    <property type="evidence" value="ECO:0007669"/>
    <property type="project" value="InterPro"/>
</dbReference>
<dbReference type="EMBL" id="CM017878">
    <property type="protein sequence ID" value="KAG1354510.1"/>
    <property type="molecule type" value="Genomic_DNA"/>
</dbReference>
<gene>
    <name evidence="7" type="ORF">COCNU_07G006220</name>
</gene>
<feature type="region of interest" description="Disordered" evidence="2">
    <location>
        <begin position="1"/>
        <end position="88"/>
    </location>
</feature>
<dbReference type="GO" id="GO:0008270">
    <property type="term" value="F:zinc ion binding"/>
    <property type="evidence" value="ECO:0007669"/>
    <property type="project" value="UniProtKB-KW"/>
</dbReference>
<dbReference type="SMART" id="SM00151">
    <property type="entry name" value="SWIB"/>
    <property type="match status" value="1"/>
</dbReference>
<feature type="region of interest" description="Disordered" evidence="2">
    <location>
        <begin position="580"/>
        <end position="690"/>
    </location>
</feature>
<evidence type="ECO:0000259" key="4">
    <source>
        <dbReference type="PROSITE" id="PS50829"/>
    </source>
</evidence>
<keyword evidence="1" id="KW-0862">Zinc</keyword>
<feature type="compositionally biased region" description="Polar residues" evidence="2">
    <location>
        <begin position="721"/>
        <end position="736"/>
    </location>
</feature>
<feature type="compositionally biased region" description="Polar residues" evidence="2">
    <location>
        <begin position="893"/>
        <end position="914"/>
    </location>
</feature>
<dbReference type="Gene3D" id="1.10.245.10">
    <property type="entry name" value="SWIB/MDM2 domain"/>
    <property type="match status" value="1"/>
</dbReference>
<feature type="compositionally biased region" description="Polar residues" evidence="2">
    <location>
        <begin position="1045"/>
        <end position="1056"/>
    </location>
</feature>
<feature type="compositionally biased region" description="Basic and acidic residues" evidence="2">
    <location>
        <begin position="652"/>
        <end position="662"/>
    </location>
</feature>
<keyword evidence="8" id="KW-1185">Reference proteome</keyword>
<feature type="domain" description="Plus3" evidence="5">
    <location>
        <begin position="425"/>
        <end position="565"/>
    </location>
</feature>
<feature type="compositionally biased region" description="Polar residues" evidence="2">
    <location>
        <begin position="979"/>
        <end position="1017"/>
    </location>
</feature>